<protein>
    <recommendedName>
        <fullName evidence="3 10">Pectinesterase</fullName>
        <ecNumber evidence="3 10">3.1.1.11</ecNumber>
    </recommendedName>
</protein>
<evidence type="ECO:0000313" key="13">
    <source>
        <dbReference type="Proteomes" id="UP000593564"/>
    </source>
</evidence>
<comment type="similarity">
    <text evidence="2">Belongs to the pectinesterase family.</text>
</comment>
<dbReference type="InterPro" id="IPR011050">
    <property type="entry name" value="Pectin_lyase_fold/virulence"/>
</dbReference>
<dbReference type="Gene3D" id="2.160.20.10">
    <property type="entry name" value="Single-stranded right-handed beta-helix, Pectin lyase-like"/>
    <property type="match status" value="1"/>
</dbReference>
<dbReference type="GO" id="GO:0030599">
    <property type="term" value="F:pectinesterase activity"/>
    <property type="evidence" value="ECO:0007669"/>
    <property type="project" value="UniProtKB-UniRule"/>
</dbReference>
<name>A0A7J7HCY3_CAMSI</name>
<reference evidence="12 13" key="2">
    <citation type="submission" date="2020-07" db="EMBL/GenBank/DDBJ databases">
        <title>Genome assembly of wild tea tree DASZ reveals pedigree and selection history of tea varieties.</title>
        <authorList>
            <person name="Zhang W."/>
        </authorList>
    </citation>
    <scope>NUCLEOTIDE SEQUENCE [LARGE SCALE GENOMIC DNA]</scope>
    <source>
        <strain evidence="13">cv. G240</strain>
        <tissue evidence="12">Leaf</tissue>
    </source>
</reference>
<feature type="domain" description="Pectinesterase catalytic" evidence="11">
    <location>
        <begin position="38"/>
        <end position="308"/>
    </location>
</feature>
<evidence type="ECO:0000256" key="8">
    <source>
        <dbReference type="ARBA" id="ARBA00057335"/>
    </source>
</evidence>
<gene>
    <name evidence="12" type="ORF">HYC85_012582</name>
</gene>
<dbReference type="GO" id="GO:0042545">
    <property type="term" value="P:cell wall modification"/>
    <property type="evidence" value="ECO:0007669"/>
    <property type="project" value="UniProtKB-UniRule"/>
</dbReference>
<evidence type="ECO:0000259" key="11">
    <source>
        <dbReference type="Pfam" id="PF01095"/>
    </source>
</evidence>
<dbReference type="Pfam" id="PF01095">
    <property type="entry name" value="Pectinesterase"/>
    <property type="match status" value="1"/>
</dbReference>
<dbReference type="FunFam" id="2.160.20.10:FF:000013">
    <property type="entry name" value="Pectinesterase"/>
    <property type="match status" value="1"/>
</dbReference>
<dbReference type="EC" id="3.1.1.11" evidence="3 10"/>
<dbReference type="GO" id="GO:0045490">
    <property type="term" value="P:pectin catabolic process"/>
    <property type="evidence" value="ECO:0007669"/>
    <property type="project" value="UniProtKB-UniRule"/>
</dbReference>
<comment type="caution">
    <text evidence="12">The sequence shown here is derived from an EMBL/GenBank/DDBJ whole genome shotgun (WGS) entry which is preliminary data.</text>
</comment>
<evidence type="ECO:0000313" key="12">
    <source>
        <dbReference type="EMBL" id="KAF5950589.1"/>
    </source>
</evidence>
<keyword evidence="5 10" id="KW-0063">Aspartyl esterase</keyword>
<comment type="pathway">
    <text evidence="1 10">Glycan metabolism; pectin degradation; 2-dehydro-3-deoxy-D-gluconate from pectin: step 1/5.</text>
</comment>
<keyword evidence="13" id="KW-1185">Reference proteome</keyword>
<feature type="signal peptide" evidence="10">
    <location>
        <begin position="1"/>
        <end position="22"/>
    </location>
</feature>
<dbReference type="InterPro" id="IPR012334">
    <property type="entry name" value="Pectin_lyas_fold"/>
</dbReference>
<dbReference type="EMBL" id="JACBKZ010000005">
    <property type="protein sequence ID" value="KAF5950589.1"/>
    <property type="molecule type" value="Genomic_DNA"/>
</dbReference>
<keyword evidence="10" id="KW-0732">Signal</keyword>
<feature type="active site" evidence="9">
    <location>
        <position position="188"/>
    </location>
</feature>
<sequence>MLFHGQFLCAFFALFFISFGSANSWVFRRLSMATYPTIYVDQSGHGNFSTIQSAIDSIPSNNGNWICVSVRAGEYREQVRIPMDKPYIYIKGDGKRKTTVVWDSHDSIATSPTFISQADNIFVKSISFKNSFNNPPTNYNPIRTAVAAMISGDKSSFYRCGFFGFQDTLWDVQGRHYFKLCTIQGAIDFIFGSGQSIYERCTISVIAGALDGLAGYITAQGRSTPEETNGFVFKDCNVIGTGLTYLGRPWREYSRVIFYNSYLSDVVLPLGWNAWGNFGGREHQLTFAEHGCYGIGSNTLNRVKWEANLSQDILSWLTSIRFVDDDGWISRLPVNIALYMYTNSGMFLSLLIGLL</sequence>
<dbReference type="UniPathway" id="UPA00545">
    <property type="reaction ID" value="UER00823"/>
</dbReference>
<evidence type="ECO:0000256" key="2">
    <source>
        <dbReference type="ARBA" id="ARBA00008891"/>
    </source>
</evidence>
<dbReference type="PANTHER" id="PTHR31321">
    <property type="entry name" value="ACYL-COA THIOESTER HYDROLASE YBHC-RELATED"/>
    <property type="match status" value="1"/>
</dbReference>
<dbReference type="AlphaFoldDB" id="A0A7J7HCY3"/>
<evidence type="ECO:0000256" key="5">
    <source>
        <dbReference type="ARBA" id="ARBA00023085"/>
    </source>
</evidence>
<proteinExistence type="inferred from homology"/>
<evidence type="ECO:0000256" key="9">
    <source>
        <dbReference type="PROSITE-ProRule" id="PRU10040"/>
    </source>
</evidence>
<dbReference type="InterPro" id="IPR033131">
    <property type="entry name" value="Pectinesterase_Asp_AS"/>
</dbReference>
<evidence type="ECO:0000256" key="10">
    <source>
        <dbReference type="RuleBase" id="RU000589"/>
    </source>
</evidence>
<accession>A0A7J7HCY3</accession>
<dbReference type="InterPro" id="IPR000070">
    <property type="entry name" value="Pectinesterase_cat"/>
</dbReference>
<comment type="catalytic activity">
    <reaction evidence="7 10">
        <text>[(1-&gt;4)-alpha-D-galacturonosyl methyl ester](n) + n H2O = [(1-&gt;4)-alpha-D-galacturonosyl](n) + n methanol + n H(+)</text>
        <dbReference type="Rhea" id="RHEA:22380"/>
        <dbReference type="Rhea" id="RHEA-COMP:14570"/>
        <dbReference type="Rhea" id="RHEA-COMP:14573"/>
        <dbReference type="ChEBI" id="CHEBI:15377"/>
        <dbReference type="ChEBI" id="CHEBI:15378"/>
        <dbReference type="ChEBI" id="CHEBI:17790"/>
        <dbReference type="ChEBI" id="CHEBI:140522"/>
        <dbReference type="ChEBI" id="CHEBI:140523"/>
        <dbReference type="EC" id="3.1.1.11"/>
    </reaction>
</comment>
<feature type="chain" id="PRO_5029938351" description="Pectinesterase" evidence="10">
    <location>
        <begin position="23"/>
        <end position="355"/>
    </location>
</feature>
<dbReference type="SUPFAM" id="SSF51126">
    <property type="entry name" value="Pectin lyase-like"/>
    <property type="match status" value="1"/>
</dbReference>
<keyword evidence="6" id="KW-0325">Glycoprotein</keyword>
<evidence type="ECO:0000256" key="7">
    <source>
        <dbReference type="ARBA" id="ARBA00047928"/>
    </source>
</evidence>
<dbReference type="Proteomes" id="UP000593564">
    <property type="component" value="Unassembled WGS sequence"/>
</dbReference>
<evidence type="ECO:0000256" key="3">
    <source>
        <dbReference type="ARBA" id="ARBA00013229"/>
    </source>
</evidence>
<comment type="function">
    <text evidence="8">Acts in the modification of cell walls via demethylesterification of cell wall pectin.</text>
</comment>
<keyword evidence="4 10" id="KW-0378">Hydrolase</keyword>
<evidence type="ECO:0000256" key="4">
    <source>
        <dbReference type="ARBA" id="ARBA00022801"/>
    </source>
</evidence>
<dbReference type="PANTHER" id="PTHR31321:SF76">
    <property type="entry name" value="PECTINESTERASE 10-RELATED"/>
    <property type="match status" value="1"/>
</dbReference>
<organism evidence="12 13">
    <name type="scientific">Camellia sinensis</name>
    <name type="common">Tea plant</name>
    <name type="synonym">Thea sinensis</name>
    <dbReference type="NCBI Taxonomy" id="4442"/>
    <lineage>
        <taxon>Eukaryota</taxon>
        <taxon>Viridiplantae</taxon>
        <taxon>Streptophyta</taxon>
        <taxon>Embryophyta</taxon>
        <taxon>Tracheophyta</taxon>
        <taxon>Spermatophyta</taxon>
        <taxon>Magnoliopsida</taxon>
        <taxon>eudicotyledons</taxon>
        <taxon>Gunneridae</taxon>
        <taxon>Pentapetalae</taxon>
        <taxon>asterids</taxon>
        <taxon>Ericales</taxon>
        <taxon>Theaceae</taxon>
        <taxon>Camellia</taxon>
    </lineage>
</organism>
<reference evidence="13" key="1">
    <citation type="journal article" date="2020" name="Nat. Commun.">
        <title>Genome assembly of wild tea tree DASZ reveals pedigree and selection history of tea varieties.</title>
        <authorList>
            <person name="Zhang W."/>
            <person name="Zhang Y."/>
            <person name="Qiu H."/>
            <person name="Guo Y."/>
            <person name="Wan H."/>
            <person name="Zhang X."/>
            <person name="Scossa F."/>
            <person name="Alseekh S."/>
            <person name="Zhang Q."/>
            <person name="Wang P."/>
            <person name="Xu L."/>
            <person name="Schmidt M.H."/>
            <person name="Jia X."/>
            <person name="Li D."/>
            <person name="Zhu A."/>
            <person name="Guo F."/>
            <person name="Chen W."/>
            <person name="Ni D."/>
            <person name="Usadel B."/>
            <person name="Fernie A.R."/>
            <person name="Wen W."/>
        </authorList>
    </citation>
    <scope>NUCLEOTIDE SEQUENCE [LARGE SCALE GENOMIC DNA]</scope>
    <source>
        <strain evidence="13">cv. G240</strain>
    </source>
</reference>
<evidence type="ECO:0000256" key="1">
    <source>
        <dbReference type="ARBA" id="ARBA00005184"/>
    </source>
</evidence>
<evidence type="ECO:0000256" key="6">
    <source>
        <dbReference type="ARBA" id="ARBA00023180"/>
    </source>
</evidence>
<dbReference type="PROSITE" id="PS00503">
    <property type="entry name" value="PECTINESTERASE_2"/>
    <property type="match status" value="1"/>
</dbReference>